<dbReference type="EMBL" id="VHJK01000001">
    <property type="protein sequence ID" value="TRD11938.1"/>
    <property type="molecule type" value="Genomic_DNA"/>
</dbReference>
<dbReference type="RefSeq" id="WP_142788211.1">
    <property type="nucleotide sequence ID" value="NZ_VHJK01000001.1"/>
</dbReference>
<evidence type="ECO:0000313" key="2">
    <source>
        <dbReference type="EMBL" id="TRD11938.1"/>
    </source>
</evidence>
<keyword evidence="1" id="KW-1133">Transmembrane helix</keyword>
<dbReference type="PROSITE" id="PS51257">
    <property type="entry name" value="PROKAR_LIPOPROTEIN"/>
    <property type="match status" value="1"/>
</dbReference>
<evidence type="ECO:0000313" key="3">
    <source>
        <dbReference type="Proteomes" id="UP000316343"/>
    </source>
</evidence>
<sequence>MDHKNTSSQSNKHVLHLAIGLGIVSVVSCFAMAAFAQRPVDRMAISSPVQVTQQAAISTAR</sequence>
<dbReference type="AlphaFoldDB" id="A0A547PCS0"/>
<accession>A0A547PCS0</accession>
<keyword evidence="3" id="KW-1185">Reference proteome</keyword>
<keyword evidence="1" id="KW-0812">Transmembrane</keyword>
<proteinExistence type="predicted"/>
<keyword evidence="1" id="KW-0472">Membrane</keyword>
<organism evidence="2 3">
    <name type="scientific">Erythrobacter insulae</name>
    <dbReference type="NCBI Taxonomy" id="2584124"/>
    <lineage>
        <taxon>Bacteria</taxon>
        <taxon>Pseudomonadati</taxon>
        <taxon>Pseudomonadota</taxon>
        <taxon>Alphaproteobacteria</taxon>
        <taxon>Sphingomonadales</taxon>
        <taxon>Erythrobacteraceae</taxon>
        <taxon>Erythrobacter/Porphyrobacter group</taxon>
        <taxon>Erythrobacter</taxon>
    </lineage>
</organism>
<reference evidence="2 3" key="1">
    <citation type="submission" date="2019-06" db="EMBL/GenBank/DDBJ databases">
        <title>Erythrobacter insulae sp. nov., isolated from a tidal flat.</title>
        <authorList>
            <person name="Yoon J.-H."/>
        </authorList>
    </citation>
    <scope>NUCLEOTIDE SEQUENCE [LARGE SCALE GENOMIC DNA]</scope>
    <source>
        <strain evidence="2 3">JBTF-M21</strain>
    </source>
</reference>
<comment type="caution">
    <text evidence="2">The sequence shown here is derived from an EMBL/GenBank/DDBJ whole genome shotgun (WGS) entry which is preliminary data.</text>
</comment>
<dbReference type="Proteomes" id="UP000316343">
    <property type="component" value="Unassembled WGS sequence"/>
</dbReference>
<feature type="transmembrane region" description="Helical" evidence="1">
    <location>
        <begin position="14"/>
        <end position="36"/>
    </location>
</feature>
<name>A0A547PCS0_9SPHN</name>
<evidence type="ECO:0000256" key="1">
    <source>
        <dbReference type="SAM" id="Phobius"/>
    </source>
</evidence>
<protein>
    <submittedName>
        <fullName evidence="2">Uncharacterized protein</fullName>
    </submittedName>
</protein>
<gene>
    <name evidence="2" type="ORF">FGU71_08775</name>
</gene>